<evidence type="ECO:0000313" key="2">
    <source>
        <dbReference type="Proteomes" id="UP001065298"/>
    </source>
</evidence>
<evidence type="ECO:0000313" key="1">
    <source>
        <dbReference type="EMBL" id="KAI8675279.1"/>
    </source>
</evidence>
<protein>
    <submittedName>
        <fullName evidence="1">RRM domain-containing protein</fullName>
    </submittedName>
</protein>
<sequence>MSTLTRLEPLEPCCDNKSDCDYDRDRDQSPSNISPRSSHPLDPRSSTTSELEPVPAHATAYRAMTELSGATTAASPTTSQPSRATPFSAAYPSANTPADSVMTLASPFGLSSAAGQSTTLSYFQSVAPSSFYASSMRDAPRSGSAHFPRPSSPLYPVLIRRLPLNTTKDSVRLMAVFSQQLVDIELLPHDQSKDPGFISAVLQFRSAGGAYEAQKMLHGRTIADDAELIVELLPSNSPGSSRQYTTETASNASTLTPSATPSSSTSGPRQISRINGVFSPVETLPPPPNGIYTGHELPNPDTSIVYQNLFSPQSPIGNHVTERGRISGKTLIANDSGDDEDTNVILKDPIAYAEYTDGPRRKTDPAIPVQAMSALSINTKNTTPSGPSSLPPHMGVMSPQSFQTMSPPQHRPHFPPVNPADQNPPCNTLYVGNLPIDTSEEELKALFIKQRGYKRLCFRTKANGPMCFVEFEEVSFATKALHDLYGHPLHNSVKGGIRLSFSKNPLGVRSNPNPNHANGGAPGGMNAVMSASVNGFAAAHRPPPGLAAPPGLGGGRQQHYGPGGSQGGPQGAGFPNSGNFNRNANMYAYNGHVGGQPNGANPMYSYNGHVGIESGGMNHVNGVNPMYAYNGYEPRAVNGGNSMYAYNGHSSPDLSNLSNLNAVNGTNSIYGFSNGQTGADPSDVSLINGVNAVNGSKSVMLAKMSHPFNPRR</sequence>
<organism evidence="1 2">
    <name type="scientific">Fusarium keratoplasticum</name>
    <dbReference type="NCBI Taxonomy" id="1328300"/>
    <lineage>
        <taxon>Eukaryota</taxon>
        <taxon>Fungi</taxon>
        <taxon>Dikarya</taxon>
        <taxon>Ascomycota</taxon>
        <taxon>Pezizomycotina</taxon>
        <taxon>Sordariomycetes</taxon>
        <taxon>Hypocreomycetidae</taxon>
        <taxon>Hypocreales</taxon>
        <taxon>Nectriaceae</taxon>
        <taxon>Fusarium</taxon>
        <taxon>Fusarium solani species complex</taxon>
    </lineage>
</organism>
<keyword evidence="2" id="KW-1185">Reference proteome</keyword>
<comment type="caution">
    <text evidence="1">The sequence shown here is derived from an EMBL/GenBank/DDBJ whole genome shotgun (WGS) entry which is preliminary data.</text>
</comment>
<gene>
    <name evidence="1" type="ORF">NCS57_00428500</name>
</gene>
<dbReference type="Proteomes" id="UP001065298">
    <property type="component" value="Chromosome 3"/>
</dbReference>
<proteinExistence type="predicted"/>
<dbReference type="EMBL" id="CM046505">
    <property type="protein sequence ID" value="KAI8675279.1"/>
    <property type="molecule type" value="Genomic_DNA"/>
</dbReference>
<name>A0ACC0R5V9_9HYPO</name>
<accession>A0ACC0R5V9</accession>
<reference evidence="1" key="1">
    <citation type="submission" date="2022-06" db="EMBL/GenBank/DDBJ databases">
        <title>Fusarium solani species complex genomes reveal bases of compartmentalisation and animal pathogenesis.</title>
        <authorList>
            <person name="Tsai I.J."/>
        </authorList>
    </citation>
    <scope>NUCLEOTIDE SEQUENCE</scope>
    <source>
        <strain evidence="1">Fu6.1</strain>
    </source>
</reference>